<evidence type="ECO:0000256" key="2">
    <source>
        <dbReference type="SAM" id="SignalP"/>
    </source>
</evidence>
<feature type="chain" id="PRO_5020033762" evidence="2">
    <location>
        <begin position="23"/>
        <end position="164"/>
    </location>
</feature>
<dbReference type="AlphaFoldDB" id="A0A4D9F8X9"/>
<dbReference type="Proteomes" id="UP000297703">
    <property type="component" value="Unassembled WGS sequence"/>
</dbReference>
<gene>
    <name evidence="3" type="ORF">DR999_PMT00704</name>
</gene>
<accession>A0A4D9F8X9</accession>
<organism evidence="3 4">
    <name type="scientific">Platysternon megacephalum</name>
    <name type="common">big-headed turtle</name>
    <dbReference type="NCBI Taxonomy" id="55544"/>
    <lineage>
        <taxon>Eukaryota</taxon>
        <taxon>Metazoa</taxon>
        <taxon>Chordata</taxon>
        <taxon>Craniata</taxon>
        <taxon>Vertebrata</taxon>
        <taxon>Euteleostomi</taxon>
        <taxon>Archelosauria</taxon>
        <taxon>Testudinata</taxon>
        <taxon>Testudines</taxon>
        <taxon>Cryptodira</taxon>
        <taxon>Durocryptodira</taxon>
        <taxon>Testudinoidea</taxon>
        <taxon>Platysternidae</taxon>
        <taxon>Platysternon</taxon>
    </lineage>
</organism>
<keyword evidence="2" id="KW-0732">Signal</keyword>
<sequence>MESARLLALLSATLVLLLGARGQEEPELQPRALDLYPTMEDTSHEKELVGARPEGSSAEPCARLPGRRGLGEPRLGSFPNPLAGYRAAGGISCSRSAGSGLQVARELDTPALCLDSPAGKRSGAPALRRWGSRRCVRGGQRPGGLNVCVFADRGAAGGPGEAEK</sequence>
<dbReference type="EMBL" id="QXTE01000003">
    <property type="protein sequence ID" value="TFK15818.1"/>
    <property type="molecule type" value="Genomic_DNA"/>
</dbReference>
<evidence type="ECO:0000256" key="1">
    <source>
        <dbReference type="SAM" id="MobiDB-lite"/>
    </source>
</evidence>
<protein>
    <submittedName>
        <fullName evidence="3">DENN domain-containing protein 4C</fullName>
    </submittedName>
</protein>
<name>A0A4D9F8X9_9SAUR</name>
<comment type="caution">
    <text evidence="3">The sequence shown here is derived from an EMBL/GenBank/DDBJ whole genome shotgun (WGS) entry which is preliminary data.</text>
</comment>
<evidence type="ECO:0000313" key="3">
    <source>
        <dbReference type="EMBL" id="TFK15818.1"/>
    </source>
</evidence>
<feature type="region of interest" description="Disordered" evidence="1">
    <location>
        <begin position="47"/>
        <end position="75"/>
    </location>
</feature>
<dbReference type="STRING" id="55544.A0A4D9F8X9"/>
<feature type="signal peptide" evidence="2">
    <location>
        <begin position="1"/>
        <end position="22"/>
    </location>
</feature>
<keyword evidence="4" id="KW-1185">Reference proteome</keyword>
<reference evidence="3 4" key="1">
    <citation type="submission" date="2019-04" db="EMBL/GenBank/DDBJ databases">
        <title>Draft genome of the big-headed turtle Platysternon megacephalum.</title>
        <authorList>
            <person name="Gong S."/>
        </authorList>
    </citation>
    <scope>NUCLEOTIDE SEQUENCE [LARGE SCALE GENOMIC DNA]</scope>
    <source>
        <strain evidence="3">DO16091913</strain>
        <tissue evidence="3">Muscle</tissue>
    </source>
</reference>
<proteinExistence type="predicted"/>
<evidence type="ECO:0000313" key="4">
    <source>
        <dbReference type="Proteomes" id="UP000297703"/>
    </source>
</evidence>
<reference evidence="3 4" key="2">
    <citation type="submission" date="2019-04" db="EMBL/GenBank/DDBJ databases">
        <title>The genome sequence of big-headed turtle.</title>
        <authorList>
            <person name="Gong S."/>
        </authorList>
    </citation>
    <scope>NUCLEOTIDE SEQUENCE [LARGE SCALE GENOMIC DNA]</scope>
    <source>
        <strain evidence="3">DO16091913</strain>
        <tissue evidence="3">Muscle</tissue>
    </source>
</reference>